<evidence type="ECO:0000313" key="3">
    <source>
        <dbReference type="Proteomes" id="UP000193404"/>
    </source>
</evidence>
<feature type="transmembrane region" description="Helical" evidence="1">
    <location>
        <begin position="20"/>
        <end position="39"/>
    </location>
</feature>
<gene>
    <name evidence="2" type="ORF">B6F84_13515</name>
</gene>
<keyword evidence="1" id="KW-1133">Transmembrane helix</keyword>
<protein>
    <submittedName>
        <fullName evidence="2">Uncharacterized protein</fullName>
    </submittedName>
</protein>
<dbReference type="Proteomes" id="UP000193404">
    <property type="component" value="Chromosome"/>
</dbReference>
<evidence type="ECO:0000256" key="1">
    <source>
        <dbReference type="SAM" id="Phobius"/>
    </source>
</evidence>
<proteinExistence type="predicted"/>
<keyword evidence="1" id="KW-0472">Membrane</keyword>
<sequence length="171" mass="20617">MSIRKHEILKYKEYLKNLIYGVDIFLFDIGILLGKYIIIDPNIYTYFRVHGENTGRVFANQIDEWKRKQLDYLNNHVITFNIINQFIEDNFDLREKHVKLIHNYVKYEISISKIGIKLFQKNQKVSLIDLINVLRIYPKLIFVLFYLIDFGPSILKEIVIRKWFEKSLNKT</sequence>
<accession>A0A1W6K3C3</accession>
<dbReference type="RefSeq" id="WP_148692728.1">
    <property type="nucleotide sequence ID" value="NZ_CP020477.1"/>
</dbReference>
<organism evidence="2 3">
    <name type="scientific">Acidianus manzaensis</name>
    <dbReference type="NCBI Taxonomy" id="282676"/>
    <lineage>
        <taxon>Archaea</taxon>
        <taxon>Thermoproteota</taxon>
        <taxon>Thermoprotei</taxon>
        <taxon>Sulfolobales</taxon>
        <taxon>Sulfolobaceae</taxon>
        <taxon>Acidianus</taxon>
    </lineage>
</organism>
<dbReference type="AlphaFoldDB" id="A0A1W6K3C3"/>
<dbReference type="GeneID" id="41591959"/>
<evidence type="ECO:0000313" key="2">
    <source>
        <dbReference type="EMBL" id="ARM76934.1"/>
    </source>
</evidence>
<keyword evidence="1" id="KW-0812">Transmembrane</keyword>
<dbReference type="KEGG" id="aman:B6F84_13515"/>
<dbReference type="EMBL" id="CP020477">
    <property type="protein sequence ID" value="ARM76934.1"/>
    <property type="molecule type" value="Genomic_DNA"/>
</dbReference>
<name>A0A1W6K3C3_9CREN</name>
<keyword evidence="3" id="KW-1185">Reference proteome</keyword>
<reference evidence="2 3" key="1">
    <citation type="submission" date="2017-03" db="EMBL/GenBank/DDBJ databases">
        <title>Sulfur activation and transportation mechanism of thermophilic Archaea Acidianus manzaensis YN-25.</title>
        <authorList>
            <person name="Ma Y."/>
            <person name="Yang Y."/>
            <person name="Xia J."/>
        </authorList>
    </citation>
    <scope>NUCLEOTIDE SEQUENCE [LARGE SCALE GENOMIC DNA]</scope>
    <source>
        <strain evidence="2 3">YN-25</strain>
    </source>
</reference>